<accession>A0A2M7AMQ6</accession>
<dbReference type="NCBIfam" id="TIGR00458">
    <property type="entry name" value="aspS_nondisc"/>
    <property type="match status" value="1"/>
</dbReference>
<gene>
    <name evidence="9" type="primary">aspS</name>
    <name evidence="11" type="ORF">COS81_03005</name>
</gene>
<dbReference type="InterPro" id="IPR036754">
    <property type="entry name" value="YbaK/aa-tRNA-synt-asso_dom_sf"/>
</dbReference>
<dbReference type="PANTHER" id="PTHR43450:SF1">
    <property type="entry name" value="ASPARTATE--TRNA LIGASE, CYTOPLASMIC"/>
    <property type="match status" value="1"/>
</dbReference>
<dbReference type="InterPro" id="IPR004523">
    <property type="entry name" value="Asp-tRNA_synthase_2"/>
</dbReference>
<dbReference type="SUPFAM" id="SSF55826">
    <property type="entry name" value="YbaK/ProRS associated domain"/>
    <property type="match status" value="1"/>
</dbReference>
<dbReference type="GO" id="GO:0003723">
    <property type="term" value="F:RNA binding"/>
    <property type="evidence" value="ECO:0007669"/>
    <property type="project" value="TreeGrafter"/>
</dbReference>
<feature type="region of interest" description="Aspartate" evidence="9">
    <location>
        <begin position="196"/>
        <end position="199"/>
    </location>
</feature>
<comment type="subunit">
    <text evidence="9">Homodimer.</text>
</comment>
<feature type="domain" description="Aminoacyl-transfer RNA synthetases class-II family profile" evidence="10">
    <location>
        <begin position="141"/>
        <end position="434"/>
    </location>
</feature>
<keyword evidence="6 9" id="KW-0067">ATP-binding</keyword>
<feature type="binding site" evidence="9">
    <location>
        <position position="368"/>
    </location>
    <ligand>
        <name>L-aspartate</name>
        <dbReference type="ChEBI" id="CHEBI:29991"/>
    </ligand>
</feature>
<evidence type="ECO:0000256" key="6">
    <source>
        <dbReference type="ARBA" id="ARBA00022840"/>
    </source>
</evidence>
<dbReference type="InterPro" id="IPR007214">
    <property type="entry name" value="YbaK/aa-tRNA-synth-assoc-dom"/>
</dbReference>
<dbReference type="CDD" id="cd04317">
    <property type="entry name" value="EcAspRS_like_N"/>
    <property type="match status" value="1"/>
</dbReference>
<evidence type="ECO:0000256" key="9">
    <source>
        <dbReference type="HAMAP-Rule" id="MF_02075"/>
    </source>
</evidence>
<dbReference type="SUPFAM" id="SSF50249">
    <property type="entry name" value="Nucleic acid-binding proteins"/>
    <property type="match status" value="1"/>
</dbReference>
<evidence type="ECO:0000256" key="4">
    <source>
        <dbReference type="ARBA" id="ARBA00022598"/>
    </source>
</evidence>
<dbReference type="NCBIfam" id="NF003483">
    <property type="entry name" value="PRK05159.1"/>
    <property type="match status" value="1"/>
</dbReference>
<feature type="binding site" evidence="9">
    <location>
        <begin position="413"/>
        <end position="416"/>
    </location>
    <ligand>
        <name>ATP</name>
        <dbReference type="ChEBI" id="CHEBI:30616"/>
    </ligand>
</feature>
<keyword evidence="4 9" id="KW-0436">Ligase</keyword>
<evidence type="ECO:0000256" key="8">
    <source>
        <dbReference type="ARBA" id="ARBA00023146"/>
    </source>
</evidence>
<evidence type="ECO:0000313" key="12">
    <source>
        <dbReference type="Proteomes" id="UP000229916"/>
    </source>
</evidence>
<dbReference type="PANTHER" id="PTHR43450">
    <property type="entry name" value="ASPARTYL-TRNA SYNTHETASE"/>
    <property type="match status" value="1"/>
</dbReference>
<dbReference type="InterPro" id="IPR006195">
    <property type="entry name" value="aa-tRNA-synth_II"/>
</dbReference>
<comment type="caution">
    <text evidence="11">The sequence shown here is derived from an EMBL/GenBank/DDBJ whole genome shotgun (WGS) entry which is preliminary data.</text>
</comment>
<comment type="similarity">
    <text evidence="2 9">Belongs to the class-II aminoacyl-tRNA synthetase family. Type 2 subfamily.</text>
</comment>
<dbReference type="EC" id="6.1.1.12" evidence="9"/>
<feature type="binding site" evidence="9">
    <location>
        <begin position="217"/>
        <end position="219"/>
    </location>
    <ligand>
        <name>ATP</name>
        <dbReference type="ChEBI" id="CHEBI:30616"/>
    </ligand>
</feature>
<evidence type="ECO:0000259" key="10">
    <source>
        <dbReference type="PROSITE" id="PS50862"/>
    </source>
</evidence>
<keyword evidence="7 9" id="KW-0648">Protein biosynthesis</keyword>
<dbReference type="InterPro" id="IPR004364">
    <property type="entry name" value="Aa-tRNA-synt_II"/>
</dbReference>
<dbReference type="SUPFAM" id="SSF55681">
    <property type="entry name" value="Class II aaRS and biotin synthetases"/>
    <property type="match status" value="1"/>
</dbReference>
<dbReference type="Gene3D" id="3.30.930.10">
    <property type="entry name" value="Bira Bifunctional Protein, Domain 2"/>
    <property type="match status" value="1"/>
</dbReference>
<feature type="binding site" evidence="9">
    <location>
        <begin position="225"/>
        <end position="227"/>
    </location>
    <ligand>
        <name>ATP</name>
        <dbReference type="ChEBI" id="CHEBI:30616"/>
    </ligand>
</feature>
<dbReference type="HAMAP" id="MF_02075">
    <property type="entry name" value="Asp_tRNA_synth_type2"/>
    <property type="match status" value="1"/>
</dbReference>
<feature type="binding site" evidence="9">
    <location>
        <position position="217"/>
    </location>
    <ligand>
        <name>L-aspartate</name>
        <dbReference type="ChEBI" id="CHEBI:29991"/>
    </ligand>
</feature>
<dbReference type="PRINTS" id="PR01042">
    <property type="entry name" value="TRNASYNTHASP"/>
</dbReference>
<dbReference type="Pfam" id="PF04073">
    <property type="entry name" value="tRNA_edit"/>
    <property type="match status" value="1"/>
</dbReference>
<dbReference type="GO" id="GO:0004815">
    <property type="term" value="F:aspartate-tRNA ligase activity"/>
    <property type="evidence" value="ECO:0007669"/>
    <property type="project" value="UniProtKB-UniRule"/>
</dbReference>
<dbReference type="EMBL" id="PEWD01000063">
    <property type="protein sequence ID" value="PIU68681.1"/>
    <property type="molecule type" value="Genomic_DNA"/>
</dbReference>
<feature type="binding site" evidence="9">
    <location>
        <position position="174"/>
    </location>
    <ligand>
        <name>L-aspartate</name>
        <dbReference type="ChEBI" id="CHEBI:29991"/>
    </ligand>
</feature>
<comment type="function">
    <text evidence="9">Catalyzes the attachment of L-aspartate to tRNA(Asp) in a two-step reaction: L-aspartate is first activated by ATP to form Asp-AMP and then transferred to the acceptor end of tRNA(Asp).</text>
</comment>
<dbReference type="Pfam" id="PF01336">
    <property type="entry name" value="tRNA_anti-codon"/>
    <property type="match status" value="1"/>
</dbReference>
<feature type="binding site" evidence="9">
    <location>
        <position position="372"/>
    </location>
    <ligand>
        <name>L-aspartate</name>
        <dbReference type="ChEBI" id="CHEBI:29991"/>
    </ligand>
</feature>
<dbReference type="GO" id="GO:0006422">
    <property type="term" value="P:aspartyl-tRNA aminoacylation"/>
    <property type="evidence" value="ECO:0007669"/>
    <property type="project" value="UniProtKB-UniRule"/>
</dbReference>
<evidence type="ECO:0000256" key="7">
    <source>
        <dbReference type="ARBA" id="ARBA00022917"/>
    </source>
</evidence>
<comment type="subcellular location">
    <subcellularLocation>
        <location evidence="1 9">Cytoplasm</location>
    </subcellularLocation>
</comment>
<dbReference type="InterPro" id="IPR012340">
    <property type="entry name" value="NA-bd_OB-fold"/>
</dbReference>
<evidence type="ECO:0000313" key="11">
    <source>
        <dbReference type="EMBL" id="PIU68681.1"/>
    </source>
</evidence>
<dbReference type="GO" id="GO:0017101">
    <property type="term" value="C:aminoacyl-tRNA synthetase multienzyme complex"/>
    <property type="evidence" value="ECO:0007669"/>
    <property type="project" value="TreeGrafter"/>
</dbReference>
<dbReference type="Gene3D" id="2.40.50.140">
    <property type="entry name" value="Nucleic acid-binding proteins"/>
    <property type="match status" value="1"/>
</dbReference>
<comment type="caution">
    <text evidence="9">Lacks conserved residue(s) required for the propagation of feature annotation.</text>
</comment>
<sequence length="608" mass="69249">MSRSLSLETLQKIGQTVELGGWVNAVRSHGKLIFLDLRDRAGIVQIVLNPQTYGHDFSPVKKLKSEDVISILGRVKKREGNLVNPNLETGSIEIEASEVKTLSEAEKLPFDLGAKELDLSLVNLLDYRSLTLRHPKVKAIFKVQETILQSFRKTMKEIDFTEFAAPIIVASATEGGAEVFPVDYYDYRAYLGQSPQLYKQIMVSIFERVFTLGYAFRAEPSVTTRHLSEYRGLDVEMGYITDFADIMDVVEKVIKNVFADLKSERSVELGLHETTVPQISERIPRIHFKKVKDILFVRTGRDQRGELDLEPAEEREICRWAKEKYGSELIFVTHYPTKKRPFYTFVDPSDPTYTYSFDLLGRGVEWVTGGQRINKYEELISAMKRKNLNPADFEIYLQAFRYGMPPEGGFCIGLERITQLVLGLVNIREATLFPRDMERVDQRLSVLQPHTRKVPQNLYRAITSLLEKEKIAFKKFEHEPVYTSEQAAKVRGTKLEEGAKALIVFADQKPLMLVLSAAQKVDVAKLKKELMIKNFRMASADEVKALSGVEIGAVPPFGNLLNLETFFDAKLSKNEKVSFNAGEHTKSLQLKYKDLEKLVKPKILDFSK</sequence>
<dbReference type="Gene3D" id="3.90.960.10">
    <property type="entry name" value="YbaK/aminoacyl-tRNA synthetase-associated domain"/>
    <property type="match status" value="1"/>
</dbReference>
<dbReference type="PROSITE" id="PS50862">
    <property type="entry name" value="AA_TRNA_LIGASE_II"/>
    <property type="match status" value="1"/>
</dbReference>
<dbReference type="InterPro" id="IPR004365">
    <property type="entry name" value="NA-bd_OB_tRNA"/>
</dbReference>
<evidence type="ECO:0000256" key="2">
    <source>
        <dbReference type="ARBA" id="ARBA00005312"/>
    </source>
</evidence>
<protein>
    <recommendedName>
        <fullName evidence="9">Aspartate--tRNA ligase</fullName>
        <ecNumber evidence="9">6.1.1.12</ecNumber>
    </recommendedName>
    <alternativeName>
        <fullName evidence="9">Aspartyl-tRNA synthetase</fullName>
        <shortName evidence="9">AspRS</shortName>
    </alternativeName>
</protein>
<evidence type="ECO:0000256" key="5">
    <source>
        <dbReference type="ARBA" id="ARBA00022741"/>
    </source>
</evidence>
<organism evidence="11 12">
    <name type="scientific">candidate division WWE3 bacterium CG06_land_8_20_14_3_00_42_16</name>
    <dbReference type="NCBI Taxonomy" id="1975083"/>
    <lineage>
        <taxon>Bacteria</taxon>
        <taxon>Katanobacteria</taxon>
    </lineage>
</organism>
<name>A0A2M7AMQ6_UNCKA</name>
<keyword evidence="5 9" id="KW-0547">Nucleotide-binding</keyword>
<proteinExistence type="inferred from homology"/>
<dbReference type="Proteomes" id="UP000229916">
    <property type="component" value="Unassembled WGS sequence"/>
</dbReference>
<dbReference type="Pfam" id="PF00152">
    <property type="entry name" value="tRNA-synt_2"/>
    <property type="match status" value="1"/>
</dbReference>
<keyword evidence="3 9" id="KW-0963">Cytoplasm</keyword>
<dbReference type="GO" id="GO:0005524">
    <property type="term" value="F:ATP binding"/>
    <property type="evidence" value="ECO:0007669"/>
    <property type="project" value="UniProtKB-UniRule"/>
</dbReference>
<dbReference type="InterPro" id="IPR002312">
    <property type="entry name" value="Asp/Asn-tRNA-synth_IIb"/>
</dbReference>
<dbReference type="GO" id="GO:0002161">
    <property type="term" value="F:aminoacyl-tRNA deacylase activity"/>
    <property type="evidence" value="ECO:0007669"/>
    <property type="project" value="InterPro"/>
</dbReference>
<evidence type="ECO:0000256" key="1">
    <source>
        <dbReference type="ARBA" id="ARBA00004496"/>
    </source>
</evidence>
<evidence type="ECO:0000256" key="3">
    <source>
        <dbReference type="ARBA" id="ARBA00022490"/>
    </source>
</evidence>
<reference evidence="12" key="1">
    <citation type="submission" date="2017-09" db="EMBL/GenBank/DDBJ databases">
        <title>Depth-based differentiation of microbial function through sediment-hosted aquifers and enrichment of novel symbionts in the deep terrestrial subsurface.</title>
        <authorList>
            <person name="Probst A.J."/>
            <person name="Ladd B."/>
            <person name="Jarett J.K."/>
            <person name="Geller-Mcgrath D.E."/>
            <person name="Sieber C.M.K."/>
            <person name="Emerson J.B."/>
            <person name="Anantharaman K."/>
            <person name="Thomas B.C."/>
            <person name="Malmstrom R."/>
            <person name="Stieglmeier M."/>
            <person name="Klingl A."/>
            <person name="Woyke T."/>
            <person name="Ryan C.M."/>
            <person name="Banfield J.F."/>
        </authorList>
    </citation>
    <scope>NUCLEOTIDE SEQUENCE [LARGE SCALE GENOMIC DNA]</scope>
</reference>
<keyword evidence="8 9" id="KW-0030">Aminoacyl-tRNA synthetase</keyword>
<comment type="catalytic activity">
    <reaction evidence="9">
        <text>tRNA(Asp) + L-aspartate + ATP = L-aspartyl-tRNA(Asp) + AMP + diphosphate</text>
        <dbReference type="Rhea" id="RHEA:19649"/>
        <dbReference type="Rhea" id="RHEA-COMP:9660"/>
        <dbReference type="Rhea" id="RHEA-COMP:9678"/>
        <dbReference type="ChEBI" id="CHEBI:29991"/>
        <dbReference type="ChEBI" id="CHEBI:30616"/>
        <dbReference type="ChEBI" id="CHEBI:33019"/>
        <dbReference type="ChEBI" id="CHEBI:78442"/>
        <dbReference type="ChEBI" id="CHEBI:78516"/>
        <dbReference type="ChEBI" id="CHEBI:456215"/>
        <dbReference type="EC" id="6.1.1.12"/>
    </reaction>
</comment>
<feature type="binding site" evidence="9">
    <location>
        <position position="365"/>
    </location>
    <ligand>
        <name>ATP</name>
        <dbReference type="ChEBI" id="CHEBI:30616"/>
    </ligand>
</feature>
<dbReference type="GO" id="GO:0005829">
    <property type="term" value="C:cytosol"/>
    <property type="evidence" value="ECO:0007669"/>
    <property type="project" value="TreeGrafter"/>
</dbReference>
<dbReference type="AlphaFoldDB" id="A0A2M7AMQ6"/>
<dbReference type="InterPro" id="IPR047089">
    <property type="entry name" value="Asp-tRNA-ligase_1_N"/>
</dbReference>
<dbReference type="InterPro" id="IPR045864">
    <property type="entry name" value="aa-tRNA-synth_II/BPL/LPL"/>
</dbReference>